<accession>A0A2G9YKL5</accession>
<proteinExistence type="predicted"/>
<dbReference type="Proteomes" id="UP000231292">
    <property type="component" value="Unassembled WGS sequence"/>
</dbReference>
<evidence type="ECO:0000313" key="1">
    <source>
        <dbReference type="EMBL" id="PIP19071.1"/>
    </source>
</evidence>
<sequence length="65" mass="7442">MPFFLLIYPINLTNYLKVGMYGFNEATTYGAIANISCLAELIPRLPYFTFFKPRDLPFARQGFGP</sequence>
<gene>
    <name evidence="1" type="ORF">COX41_04860</name>
</gene>
<comment type="caution">
    <text evidence="1">The sequence shown here is derived from an EMBL/GenBank/DDBJ whole genome shotgun (WGS) entry which is preliminary data.</text>
</comment>
<evidence type="ECO:0000313" key="2">
    <source>
        <dbReference type="Proteomes" id="UP000231292"/>
    </source>
</evidence>
<dbReference type="EMBL" id="PCRK01000118">
    <property type="protein sequence ID" value="PIP19071.1"/>
    <property type="molecule type" value="Genomic_DNA"/>
</dbReference>
<dbReference type="AlphaFoldDB" id="A0A2G9YKL5"/>
<organism evidence="1 2">
    <name type="scientific">Candidatus Sherwoodlollariibacterium unditelluris</name>
    <dbReference type="NCBI Taxonomy" id="1974757"/>
    <lineage>
        <taxon>Bacteria</taxon>
        <taxon>Pseudomonadati</taxon>
        <taxon>Candidatus Omnitrophota</taxon>
        <taxon>Candidatus Sherwoodlollariibacterium</taxon>
    </lineage>
</organism>
<protein>
    <submittedName>
        <fullName evidence="1">Uncharacterized protein</fullName>
    </submittedName>
</protein>
<name>A0A2G9YKL5_9BACT</name>
<reference evidence="1 2" key="1">
    <citation type="submission" date="2017-09" db="EMBL/GenBank/DDBJ databases">
        <title>Depth-based differentiation of microbial function through sediment-hosted aquifers and enrichment of novel symbionts in the deep terrestrial subsurface.</title>
        <authorList>
            <person name="Probst A.J."/>
            <person name="Ladd B."/>
            <person name="Jarett J.K."/>
            <person name="Geller-Mcgrath D.E."/>
            <person name="Sieber C.M."/>
            <person name="Emerson J.B."/>
            <person name="Anantharaman K."/>
            <person name="Thomas B.C."/>
            <person name="Malmstrom R."/>
            <person name="Stieglmeier M."/>
            <person name="Klingl A."/>
            <person name="Woyke T."/>
            <person name="Ryan C.M."/>
            <person name="Banfield J.F."/>
        </authorList>
    </citation>
    <scope>NUCLEOTIDE SEQUENCE [LARGE SCALE GENOMIC DNA]</scope>
    <source>
        <strain evidence="1">CG23_combo_of_CG06-09_8_20_14_all_41_10</strain>
    </source>
</reference>